<feature type="domain" description="HAMP" evidence="6">
    <location>
        <begin position="207"/>
        <end position="262"/>
    </location>
</feature>
<dbReference type="CDD" id="cd06225">
    <property type="entry name" value="HAMP"/>
    <property type="match status" value="1"/>
</dbReference>
<dbReference type="Gene3D" id="1.10.287.950">
    <property type="entry name" value="Methyl-accepting chemotaxis protein"/>
    <property type="match status" value="1"/>
</dbReference>
<dbReference type="InterPro" id="IPR003660">
    <property type="entry name" value="HAMP_dom"/>
</dbReference>
<evidence type="ECO:0000256" key="4">
    <source>
        <dbReference type="SAM" id="Phobius"/>
    </source>
</evidence>
<dbReference type="InterPro" id="IPR024478">
    <property type="entry name" value="HlyB_4HB_MCP"/>
</dbReference>
<dbReference type="InterPro" id="IPR004089">
    <property type="entry name" value="MCPsignal_dom"/>
</dbReference>
<dbReference type="GO" id="GO:0004888">
    <property type="term" value="F:transmembrane signaling receptor activity"/>
    <property type="evidence" value="ECO:0007669"/>
    <property type="project" value="InterPro"/>
</dbReference>
<dbReference type="Pfam" id="PF12729">
    <property type="entry name" value="4HB_MCP_1"/>
    <property type="match status" value="1"/>
</dbReference>
<evidence type="ECO:0000313" key="8">
    <source>
        <dbReference type="Proteomes" id="UP000543804"/>
    </source>
</evidence>
<keyword evidence="1 3" id="KW-0807">Transducer</keyword>
<evidence type="ECO:0000259" key="6">
    <source>
        <dbReference type="PROSITE" id="PS50885"/>
    </source>
</evidence>
<evidence type="ECO:0000256" key="1">
    <source>
        <dbReference type="ARBA" id="ARBA00023224"/>
    </source>
</evidence>
<evidence type="ECO:0000313" key="7">
    <source>
        <dbReference type="EMBL" id="NMD98191.1"/>
    </source>
</evidence>
<comment type="similarity">
    <text evidence="2">Belongs to the methyl-accepting chemotaxis (MCP) protein family.</text>
</comment>
<sequence length="568" mass="61431">MKNLSVRIKVLLLAAIMLVITCIVAAVGIFSNHQSKQAVDDMYHYNLMTTQYLNDATTQMRYIESDINYLLLATYPQENRKILLDDMTGKTKAIQADMDKIKDIDRSERAQKALEGIAESSDAFLAGIQASEGLGTSPEDKAKLLQNLEKAKAINAGLSELTPDNVQQGKQLFEASNVVYDRTIKIFLAILLAGLVIGVVVARVIARGIAGPLGESVELLDAVADGDLTREVPQELSERRDEIGTMIAALDKMQRSLRSFLHDVRTEAERSAAMVEEVQGLVGELNDGAQDMSAATEEMAAGMEETAASTSNLQHLSDTVSQSILASAEDAKKSESYTNEVAARANELKKKMDAAQASAQGVYNSTKSSVEQAIEAAKVVDHIEALTNDITEIAEQTNLLALNAAIEAARAGEAGRGFSVVAEEVRKLAEQSQQTAEKIQSLTGRVTGSVQDLSQGAFGLLQFMEQNVSKDYELINKTADQYRDDADYLRDFARKSNASSQELADDVATMNNAMGEIAKATQEEATGNTTVAEKVTQVAEKANAILAKVHASQEGADKLKAQVERFKV</sequence>
<feature type="transmembrane region" description="Helical" evidence="4">
    <location>
        <begin position="186"/>
        <end position="206"/>
    </location>
</feature>
<organism evidence="7 8">
    <name type="scientific">Selenomonas bovis</name>
    <dbReference type="NCBI Taxonomy" id="416586"/>
    <lineage>
        <taxon>Bacteria</taxon>
        <taxon>Bacillati</taxon>
        <taxon>Bacillota</taxon>
        <taxon>Negativicutes</taxon>
        <taxon>Selenomonadales</taxon>
        <taxon>Selenomonadaceae</taxon>
        <taxon>Selenomonas</taxon>
    </lineage>
</organism>
<evidence type="ECO:0000256" key="3">
    <source>
        <dbReference type="PROSITE-ProRule" id="PRU00284"/>
    </source>
</evidence>
<dbReference type="SMART" id="SM00283">
    <property type="entry name" value="MA"/>
    <property type="match status" value="1"/>
</dbReference>
<dbReference type="Pfam" id="PF00672">
    <property type="entry name" value="HAMP"/>
    <property type="match status" value="1"/>
</dbReference>
<dbReference type="PANTHER" id="PTHR32089:SF112">
    <property type="entry name" value="LYSOZYME-LIKE PROTEIN-RELATED"/>
    <property type="match status" value="1"/>
</dbReference>
<dbReference type="AlphaFoldDB" id="A0A848BAW2"/>
<dbReference type="Pfam" id="PF00015">
    <property type="entry name" value="MCPsignal"/>
    <property type="match status" value="1"/>
</dbReference>
<dbReference type="SUPFAM" id="SSF58104">
    <property type="entry name" value="Methyl-accepting chemotaxis protein (MCP) signaling domain"/>
    <property type="match status" value="1"/>
</dbReference>
<dbReference type="Gene3D" id="1.10.8.500">
    <property type="entry name" value="HAMP domain in histidine kinase"/>
    <property type="match status" value="1"/>
</dbReference>
<keyword evidence="4" id="KW-0812">Transmembrane</keyword>
<reference evidence="7 8" key="1">
    <citation type="submission" date="2020-04" db="EMBL/GenBank/DDBJ databases">
        <authorList>
            <person name="Hitch T.C.A."/>
            <person name="Wylensek D."/>
            <person name="Clavel T."/>
        </authorList>
    </citation>
    <scope>NUCLEOTIDE SEQUENCE [LARGE SCALE GENOMIC DNA]</scope>
    <source>
        <strain evidence="7 8">PG-130-P53-12</strain>
    </source>
</reference>
<proteinExistence type="inferred from homology"/>
<name>A0A848BAW2_9FIRM</name>
<dbReference type="PROSITE" id="PS50885">
    <property type="entry name" value="HAMP"/>
    <property type="match status" value="1"/>
</dbReference>
<protein>
    <submittedName>
        <fullName evidence="7">Methyl-accepting chemotaxis protein</fullName>
    </submittedName>
</protein>
<comment type="caution">
    <text evidence="7">The sequence shown here is derived from an EMBL/GenBank/DDBJ whole genome shotgun (WGS) entry which is preliminary data.</text>
</comment>
<dbReference type="PROSITE" id="PS50111">
    <property type="entry name" value="CHEMOTAXIS_TRANSDUC_2"/>
    <property type="match status" value="1"/>
</dbReference>
<evidence type="ECO:0000256" key="2">
    <source>
        <dbReference type="ARBA" id="ARBA00029447"/>
    </source>
</evidence>
<dbReference type="GO" id="GO:0007165">
    <property type="term" value="P:signal transduction"/>
    <property type="evidence" value="ECO:0007669"/>
    <property type="project" value="UniProtKB-KW"/>
</dbReference>
<dbReference type="PRINTS" id="PR00260">
    <property type="entry name" value="CHEMTRNSDUCR"/>
</dbReference>
<dbReference type="EMBL" id="JABAFA010000002">
    <property type="protein sequence ID" value="NMD98191.1"/>
    <property type="molecule type" value="Genomic_DNA"/>
</dbReference>
<evidence type="ECO:0000259" key="5">
    <source>
        <dbReference type="PROSITE" id="PS50111"/>
    </source>
</evidence>
<dbReference type="Proteomes" id="UP000543804">
    <property type="component" value="Unassembled WGS sequence"/>
</dbReference>
<dbReference type="GO" id="GO:0016020">
    <property type="term" value="C:membrane"/>
    <property type="evidence" value="ECO:0007669"/>
    <property type="project" value="InterPro"/>
</dbReference>
<dbReference type="RefSeq" id="WP_170077001.1">
    <property type="nucleotide sequence ID" value="NZ_JABAFA010000002.1"/>
</dbReference>
<dbReference type="SMART" id="SM00304">
    <property type="entry name" value="HAMP"/>
    <property type="match status" value="1"/>
</dbReference>
<dbReference type="PANTHER" id="PTHR32089">
    <property type="entry name" value="METHYL-ACCEPTING CHEMOTAXIS PROTEIN MCPB"/>
    <property type="match status" value="1"/>
</dbReference>
<gene>
    <name evidence="7" type="ORF">HF878_01640</name>
</gene>
<keyword evidence="4" id="KW-1133">Transmembrane helix</keyword>
<accession>A0A848BAW2</accession>
<feature type="domain" description="Methyl-accepting transducer" evidence="5">
    <location>
        <begin position="267"/>
        <end position="539"/>
    </location>
</feature>
<dbReference type="InterPro" id="IPR004090">
    <property type="entry name" value="Chemotax_Me-accpt_rcpt"/>
</dbReference>
<keyword evidence="4" id="KW-0472">Membrane</keyword>
<dbReference type="GO" id="GO:0006935">
    <property type="term" value="P:chemotaxis"/>
    <property type="evidence" value="ECO:0007669"/>
    <property type="project" value="InterPro"/>
</dbReference>
<keyword evidence="8" id="KW-1185">Reference proteome</keyword>